<dbReference type="GO" id="GO:0005524">
    <property type="term" value="F:ATP binding"/>
    <property type="evidence" value="ECO:0007669"/>
    <property type="project" value="UniProtKB-UniRule"/>
</dbReference>
<feature type="binding site" evidence="10">
    <location>
        <begin position="71"/>
        <end position="78"/>
    </location>
    <ligand>
        <name>ATP</name>
        <dbReference type="ChEBI" id="CHEBI:30616"/>
    </ligand>
</feature>
<evidence type="ECO:0000256" key="4">
    <source>
        <dbReference type="ARBA" id="ARBA00022806"/>
    </source>
</evidence>
<dbReference type="Gene3D" id="3.40.50.300">
    <property type="entry name" value="P-loop containing nucleotide triphosphate hydrolases"/>
    <property type="match status" value="2"/>
</dbReference>
<dbReference type="SUPFAM" id="SSF52540">
    <property type="entry name" value="P-loop containing nucleoside triphosphate hydrolases"/>
    <property type="match status" value="1"/>
</dbReference>
<dbReference type="PATRIC" id="fig|1245469.3.peg.3568"/>
<dbReference type="eggNOG" id="COG0210">
    <property type="taxonomic scope" value="Bacteria"/>
</dbReference>
<keyword evidence="14" id="KW-1185">Reference proteome</keyword>
<proteinExistence type="inferred from homology"/>
<dbReference type="STRING" id="1245469.S58_34990"/>
<evidence type="ECO:0000256" key="2">
    <source>
        <dbReference type="ARBA" id="ARBA00022741"/>
    </source>
</evidence>
<dbReference type="InterPro" id="IPR000212">
    <property type="entry name" value="DNA_helicase_UvrD/REP"/>
</dbReference>
<protein>
    <recommendedName>
        <fullName evidence="8">DNA 3'-5' helicase</fullName>
        <ecNumber evidence="8">5.6.2.4</ecNumber>
    </recommendedName>
</protein>
<evidence type="ECO:0000313" key="13">
    <source>
        <dbReference type="EMBL" id="BAM89492.1"/>
    </source>
</evidence>
<evidence type="ECO:0000313" key="14">
    <source>
        <dbReference type="Proteomes" id="UP000011841"/>
    </source>
</evidence>
<dbReference type="GO" id="GO:0043138">
    <property type="term" value="F:3'-5' DNA helicase activity"/>
    <property type="evidence" value="ECO:0007669"/>
    <property type="project" value="UniProtKB-EC"/>
</dbReference>
<sequence length="699" mass="79781">MGTVTRIRPTLSLDDEFADFDVREELERQLEQRLREVELDAGPALKAFQPAADADQLSLIHAPHHTIRLIAPAGSGKTQTIINRVLHLAKMGTRPERILCLTFDNSAVRALREKVTEQLSGLSAPHQNFQISTLNAFGYKILRDHFHAEHKQIIEAPRVWRLIKELKDTLASTDEGRKRHDALPASLRFRFYSEFFGLLKNALFDPRATVPQKFADFMLTSKAGEVFFQSGSTSDEKKLVIQAVYWMFKEYERLLQRERRMDFDDQKLRAVKCLDSSPNVLSLAQHQFDEIIVDEFQDINELDFDFVSLIAQRARLVITGDDDQAIYGFRGCTPRYIIELEKHLGRQVESFELKRNYRCPRNIVDHATRLIRHNQWRVEKNPIAHRLDDASIKVIESTTATAEAKMIATTIERVRRRNKELKFSDFAVLYRTNAQSLPIQLQFILRDIPYNVREQDNILHNNELEKLLGVLRAKLALSKNQQPDPADAVLSLRSYFQYVDERILARLERAFEAVPSFFDALAGRSVLTLLPKLRESRFASVMQDVAKAPTLFKTLDILAKDFRGLRGMVGSLEDVIDNEVPLGEVYELAASFRGRVDAFVDTVDNALKRAKEAKTGEEQDGVALATYFKAKGLQWHTVILTSCNEGLIPHKRAPVEDERRLFYVALTRASSNLVVSYLKTSCKTRVAASTFLTQAGLHG</sequence>
<dbReference type="GO" id="GO:0016887">
    <property type="term" value="F:ATP hydrolysis activity"/>
    <property type="evidence" value="ECO:0007669"/>
    <property type="project" value="RHEA"/>
</dbReference>
<gene>
    <name evidence="13" type="ORF">S58_34990</name>
</gene>
<evidence type="ECO:0000256" key="9">
    <source>
        <dbReference type="ARBA" id="ARBA00048988"/>
    </source>
</evidence>
<accession>M4Z7Z5</accession>
<dbReference type="OrthoDB" id="7784549at2"/>
<dbReference type="PANTHER" id="PTHR11070">
    <property type="entry name" value="UVRD / RECB / PCRA DNA HELICASE FAMILY MEMBER"/>
    <property type="match status" value="1"/>
</dbReference>
<dbReference type="GeneID" id="301817336"/>
<dbReference type="EMBL" id="AP012603">
    <property type="protein sequence ID" value="BAM89492.1"/>
    <property type="molecule type" value="Genomic_DNA"/>
</dbReference>
<organism evidence="13 14">
    <name type="scientific">Bradyrhizobium oligotrophicum S58</name>
    <dbReference type="NCBI Taxonomy" id="1245469"/>
    <lineage>
        <taxon>Bacteria</taxon>
        <taxon>Pseudomonadati</taxon>
        <taxon>Pseudomonadota</taxon>
        <taxon>Alphaproteobacteria</taxon>
        <taxon>Hyphomicrobiales</taxon>
        <taxon>Nitrobacteraceae</taxon>
        <taxon>Bradyrhizobium</taxon>
    </lineage>
</organism>
<evidence type="ECO:0000259" key="12">
    <source>
        <dbReference type="PROSITE" id="PS51217"/>
    </source>
</evidence>
<dbReference type="Pfam" id="PF13361">
    <property type="entry name" value="UvrD_C"/>
    <property type="match status" value="2"/>
</dbReference>
<dbReference type="KEGG" id="aol:S58_34990"/>
<dbReference type="PROSITE" id="PS51217">
    <property type="entry name" value="UVRD_HELICASE_CTER"/>
    <property type="match status" value="1"/>
</dbReference>
<dbReference type="InterPro" id="IPR014016">
    <property type="entry name" value="UvrD-like_ATP-bd"/>
</dbReference>
<feature type="domain" description="UvrD-like helicase ATP-binding" evidence="11">
    <location>
        <begin position="50"/>
        <end position="360"/>
    </location>
</feature>
<reference evidence="13 14" key="1">
    <citation type="journal article" date="2013" name="Appl. Environ. Microbiol.">
        <title>Genome analysis suggests that the soil oligotrophic bacterium Agromonas oligotrophica (Bradyrhizobium oligotrophicum) is a nitrogen-fixing symbiont of Aeschynomene indica.</title>
        <authorList>
            <person name="Okubo T."/>
            <person name="Fukushima S."/>
            <person name="Itakura M."/>
            <person name="Oshima K."/>
            <person name="Longtonglang A."/>
            <person name="Teaumroong N."/>
            <person name="Mitsui H."/>
            <person name="Hattori M."/>
            <person name="Hattori R."/>
            <person name="Hattori T."/>
            <person name="Minamisawa K."/>
        </authorList>
    </citation>
    <scope>NUCLEOTIDE SEQUENCE [LARGE SCALE GENOMIC DNA]</scope>
    <source>
        <strain evidence="13 14">S58</strain>
    </source>
</reference>
<evidence type="ECO:0000256" key="3">
    <source>
        <dbReference type="ARBA" id="ARBA00022801"/>
    </source>
</evidence>
<keyword evidence="2 10" id="KW-0547">Nucleotide-binding</keyword>
<dbReference type="InterPro" id="IPR014017">
    <property type="entry name" value="DNA_helicase_UvrD-like_C"/>
</dbReference>
<keyword evidence="4 10" id="KW-0347">Helicase</keyword>
<dbReference type="Pfam" id="PF00580">
    <property type="entry name" value="UvrD-helicase"/>
    <property type="match status" value="1"/>
</dbReference>
<dbReference type="HOGENOM" id="CLU_004585_6_1_5"/>
<dbReference type="InterPro" id="IPR027417">
    <property type="entry name" value="P-loop_NTPase"/>
</dbReference>
<dbReference type="Proteomes" id="UP000011841">
    <property type="component" value="Chromosome"/>
</dbReference>
<evidence type="ECO:0000256" key="6">
    <source>
        <dbReference type="ARBA" id="ARBA00023235"/>
    </source>
</evidence>
<evidence type="ECO:0000256" key="7">
    <source>
        <dbReference type="ARBA" id="ARBA00034617"/>
    </source>
</evidence>
<evidence type="ECO:0000256" key="1">
    <source>
        <dbReference type="ARBA" id="ARBA00009922"/>
    </source>
</evidence>
<dbReference type="RefSeq" id="WP_015666604.1">
    <property type="nucleotide sequence ID" value="NC_020453.1"/>
</dbReference>
<dbReference type="PROSITE" id="PS51198">
    <property type="entry name" value="UVRD_HELICASE_ATP_BIND"/>
    <property type="match status" value="1"/>
</dbReference>
<feature type="domain" description="UvrD-like helicase C-terminal" evidence="12">
    <location>
        <begin position="361"/>
        <end position="632"/>
    </location>
</feature>
<evidence type="ECO:0000259" key="11">
    <source>
        <dbReference type="PROSITE" id="PS51198"/>
    </source>
</evidence>
<keyword evidence="5 10" id="KW-0067">ATP-binding</keyword>
<name>M4Z7Z5_9BRAD</name>
<evidence type="ECO:0000256" key="10">
    <source>
        <dbReference type="PROSITE-ProRule" id="PRU00560"/>
    </source>
</evidence>
<comment type="similarity">
    <text evidence="1">Belongs to the helicase family. UvrD subfamily.</text>
</comment>
<evidence type="ECO:0000256" key="5">
    <source>
        <dbReference type="ARBA" id="ARBA00022840"/>
    </source>
</evidence>
<keyword evidence="6" id="KW-0413">Isomerase</keyword>
<comment type="catalytic activity">
    <reaction evidence="9">
        <text>ATP + H2O = ADP + phosphate + H(+)</text>
        <dbReference type="Rhea" id="RHEA:13065"/>
        <dbReference type="ChEBI" id="CHEBI:15377"/>
        <dbReference type="ChEBI" id="CHEBI:15378"/>
        <dbReference type="ChEBI" id="CHEBI:30616"/>
        <dbReference type="ChEBI" id="CHEBI:43474"/>
        <dbReference type="ChEBI" id="CHEBI:456216"/>
        <dbReference type="EC" id="5.6.2.4"/>
    </reaction>
</comment>
<dbReference type="Gene3D" id="1.10.10.160">
    <property type="match status" value="1"/>
</dbReference>
<keyword evidence="3 10" id="KW-0378">Hydrolase</keyword>
<comment type="catalytic activity">
    <reaction evidence="7">
        <text>Couples ATP hydrolysis with the unwinding of duplex DNA by translocating in the 3'-5' direction.</text>
        <dbReference type="EC" id="5.6.2.4"/>
    </reaction>
</comment>
<dbReference type="GO" id="GO:0003677">
    <property type="term" value="F:DNA binding"/>
    <property type="evidence" value="ECO:0007669"/>
    <property type="project" value="InterPro"/>
</dbReference>
<dbReference type="CDD" id="cd17932">
    <property type="entry name" value="DEXQc_UvrD"/>
    <property type="match status" value="1"/>
</dbReference>
<dbReference type="AlphaFoldDB" id="M4Z7Z5"/>
<dbReference type="InterPro" id="IPR013986">
    <property type="entry name" value="DExx_box_DNA_helicase_dom_sf"/>
</dbReference>
<dbReference type="EC" id="5.6.2.4" evidence="8"/>
<evidence type="ECO:0000256" key="8">
    <source>
        <dbReference type="ARBA" id="ARBA00034808"/>
    </source>
</evidence>
<dbReference type="Gene3D" id="1.10.486.10">
    <property type="entry name" value="PCRA, domain 4"/>
    <property type="match status" value="1"/>
</dbReference>